<dbReference type="Gene3D" id="3.40.190.10">
    <property type="entry name" value="Periplasmic binding protein-like II"/>
    <property type="match status" value="1"/>
</dbReference>
<dbReference type="AlphaFoldDB" id="A0A3M8D0A0"/>
<dbReference type="InterPro" id="IPR000914">
    <property type="entry name" value="SBP_5_dom"/>
</dbReference>
<comment type="caution">
    <text evidence="5">The sequence shown here is derived from an EMBL/GenBank/DDBJ whole genome shotgun (WGS) entry which is preliminary data.</text>
</comment>
<dbReference type="PROSITE" id="PS51257">
    <property type="entry name" value="PROKAR_LIPOPROTEIN"/>
    <property type="match status" value="1"/>
</dbReference>
<reference evidence="5 6" key="1">
    <citation type="submission" date="2018-10" db="EMBL/GenBank/DDBJ databases">
        <title>Phylogenomics of Brevibacillus.</title>
        <authorList>
            <person name="Dunlap C."/>
        </authorList>
    </citation>
    <scope>NUCLEOTIDE SEQUENCE [LARGE SCALE GENOMIC DNA]</scope>
    <source>
        <strain evidence="5 6">JCM 15716</strain>
    </source>
</reference>
<dbReference type="EMBL" id="RHHQ01000023">
    <property type="protein sequence ID" value="RNB81308.1"/>
    <property type="molecule type" value="Genomic_DNA"/>
</dbReference>
<gene>
    <name evidence="5" type="ORF">EDM56_26570</name>
</gene>
<dbReference type="GO" id="GO:0042597">
    <property type="term" value="C:periplasmic space"/>
    <property type="evidence" value="ECO:0007669"/>
    <property type="project" value="UniProtKB-ARBA"/>
</dbReference>
<organism evidence="5 6">
    <name type="scientific">Brevibacillus fluminis</name>
    <dbReference type="NCBI Taxonomy" id="511487"/>
    <lineage>
        <taxon>Bacteria</taxon>
        <taxon>Bacillati</taxon>
        <taxon>Bacillota</taxon>
        <taxon>Bacilli</taxon>
        <taxon>Bacillales</taxon>
        <taxon>Paenibacillaceae</taxon>
        <taxon>Brevibacillus</taxon>
    </lineage>
</organism>
<evidence type="ECO:0000313" key="6">
    <source>
        <dbReference type="Proteomes" id="UP000271031"/>
    </source>
</evidence>
<evidence type="ECO:0000313" key="5">
    <source>
        <dbReference type="EMBL" id="RNB81308.1"/>
    </source>
</evidence>
<sequence length="544" mass="60391">MKGNKRGLRSIFLSLVGTMVIPLVVGCSSGLSGSPSNQPLDVAKPKTGGTITVAYPTEPDTLDAHGRTEAGLLFAYHLGGTLLYKDSATQEIKPSLAKEYKISVDGKKITFTIRSGITMHDGTPVTAKTFKETFDRALNPDTQAMTASSFLDGVISVKAPDDQTLILELKAPAPYMLFNLTNPVLQPLSLKAIEKYGADYGRHPVGVGPWKFESWVPGQGVTLSRNDAFQWGEPYFENQGPPRADKLVLKTIIDVQSRLAALESGSIDVATEIPTRYIQKYRNNPKYQVIERMKDGTGTFLSINLRNPMFQDVQVRKALNMLVNKEAIIQSVLQGEGQVANVPLSPTALGYDKSVEEYGYKYNVEEAKKLFDATGWKLNEEGIREKDGKTLTLTLLSSDIYNKAAQLIQSMLGEAGIKVTIQNLELMSELDAGMKGNFDLMFLESSYEDPDNLYYSFHSSQIGGYNFGAVNDSKLDTMLEKGHTTYDLEARKQAYAEVQKQIIEQAYTIPLYYDKQFTVVNSRVKGVKQIDNLRLEFNDSWVDR</sequence>
<name>A0A3M8D0A0_9BACL</name>
<dbReference type="PANTHER" id="PTHR30290:SF9">
    <property type="entry name" value="OLIGOPEPTIDE-BINDING PROTEIN APPA"/>
    <property type="match status" value="1"/>
</dbReference>
<dbReference type="GO" id="GO:0015833">
    <property type="term" value="P:peptide transport"/>
    <property type="evidence" value="ECO:0007669"/>
    <property type="project" value="TreeGrafter"/>
</dbReference>
<dbReference type="InterPro" id="IPR039424">
    <property type="entry name" value="SBP_5"/>
</dbReference>
<feature type="domain" description="Solute-binding protein family 5" evidence="4">
    <location>
        <begin position="91"/>
        <end position="461"/>
    </location>
</feature>
<dbReference type="InterPro" id="IPR030678">
    <property type="entry name" value="Peptide/Ni-bd"/>
</dbReference>
<keyword evidence="3" id="KW-0732">Signal</keyword>
<dbReference type="SUPFAM" id="SSF53850">
    <property type="entry name" value="Periplasmic binding protein-like II"/>
    <property type="match status" value="1"/>
</dbReference>
<dbReference type="PANTHER" id="PTHR30290">
    <property type="entry name" value="PERIPLASMIC BINDING COMPONENT OF ABC TRANSPORTER"/>
    <property type="match status" value="1"/>
</dbReference>
<comment type="similarity">
    <text evidence="1">Belongs to the bacterial solute-binding protein 5 family.</text>
</comment>
<dbReference type="GO" id="GO:0043190">
    <property type="term" value="C:ATP-binding cassette (ABC) transporter complex"/>
    <property type="evidence" value="ECO:0007669"/>
    <property type="project" value="InterPro"/>
</dbReference>
<evidence type="ECO:0000256" key="2">
    <source>
        <dbReference type="ARBA" id="ARBA00022448"/>
    </source>
</evidence>
<dbReference type="CDD" id="cd08492">
    <property type="entry name" value="PBP2_NikA_DppA_OppA_like_15"/>
    <property type="match status" value="1"/>
</dbReference>
<evidence type="ECO:0000256" key="3">
    <source>
        <dbReference type="ARBA" id="ARBA00022729"/>
    </source>
</evidence>
<evidence type="ECO:0000259" key="4">
    <source>
        <dbReference type="Pfam" id="PF00496"/>
    </source>
</evidence>
<dbReference type="GO" id="GO:1904680">
    <property type="term" value="F:peptide transmembrane transporter activity"/>
    <property type="evidence" value="ECO:0007669"/>
    <property type="project" value="TreeGrafter"/>
</dbReference>
<dbReference type="Proteomes" id="UP000271031">
    <property type="component" value="Unassembled WGS sequence"/>
</dbReference>
<dbReference type="OrthoDB" id="9796817at2"/>
<dbReference type="PIRSF" id="PIRSF002741">
    <property type="entry name" value="MppA"/>
    <property type="match status" value="1"/>
</dbReference>
<dbReference type="Gene3D" id="3.10.105.10">
    <property type="entry name" value="Dipeptide-binding Protein, Domain 3"/>
    <property type="match status" value="1"/>
</dbReference>
<keyword evidence="6" id="KW-1185">Reference proteome</keyword>
<keyword evidence="2" id="KW-0813">Transport</keyword>
<dbReference type="Pfam" id="PF00496">
    <property type="entry name" value="SBP_bac_5"/>
    <property type="match status" value="1"/>
</dbReference>
<protein>
    <submittedName>
        <fullName evidence="5">ABC transporter substrate-binding protein</fullName>
    </submittedName>
</protein>
<evidence type="ECO:0000256" key="1">
    <source>
        <dbReference type="ARBA" id="ARBA00005695"/>
    </source>
</evidence>
<proteinExistence type="inferred from homology"/>
<accession>A0A3M8D0A0</accession>